<keyword evidence="3" id="KW-1185">Reference proteome</keyword>
<dbReference type="AlphaFoldDB" id="A0AAN9TWU5"/>
<dbReference type="PANTHER" id="PTHR42080:SF1">
    <property type="entry name" value="SRR1-LIKE DOMAIN-CONTAINING PROTEIN"/>
    <property type="match status" value="1"/>
</dbReference>
<proteinExistence type="predicted"/>
<evidence type="ECO:0000259" key="1">
    <source>
        <dbReference type="Pfam" id="PF07985"/>
    </source>
</evidence>
<reference evidence="2 3" key="1">
    <citation type="journal article" date="2023" name="PLoS ONE">
        <title>Cytospora paraplurivora sp. nov. isolated from orchards with fruit tree decline syndrome in Ontario, Canada.</title>
        <authorList>
            <person name="Ilyukhin E."/>
            <person name="Nguyen H.D.T."/>
            <person name="Castle A.J."/>
            <person name="Ellouze W."/>
        </authorList>
    </citation>
    <scope>NUCLEOTIDE SEQUENCE [LARGE SCALE GENOMIC DNA]</scope>
    <source>
        <strain evidence="2 3">FDS-564</strain>
    </source>
</reference>
<comment type="caution">
    <text evidence="2">The sequence shown here is derived from an EMBL/GenBank/DDBJ whole genome shotgun (WGS) entry which is preliminary data.</text>
</comment>
<organism evidence="2 3">
    <name type="scientific">Cytospora paraplurivora</name>
    <dbReference type="NCBI Taxonomy" id="2898453"/>
    <lineage>
        <taxon>Eukaryota</taxon>
        <taxon>Fungi</taxon>
        <taxon>Dikarya</taxon>
        <taxon>Ascomycota</taxon>
        <taxon>Pezizomycotina</taxon>
        <taxon>Sordariomycetes</taxon>
        <taxon>Sordariomycetidae</taxon>
        <taxon>Diaporthales</taxon>
        <taxon>Cytosporaceae</taxon>
        <taxon>Cytospora</taxon>
    </lineage>
</organism>
<name>A0AAN9TWU5_9PEZI</name>
<dbReference type="Proteomes" id="UP001320245">
    <property type="component" value="Unassembled WGS sequence"/>
</dbReference>
<gene>
    <name evidence="2" type="ORF">SLS53_009343</name>
</gene>
<dbReference type="Pfam" id="PF07985">
    <property type="entry name" value="SRR1"/>
    <property type="match status" value="1"/>
</dbReference>
<evidence type="ECO:0000313" key="3">
    <source>
        <dbReference type="Proteomes" id="UP001320245"/>
    </source>
</evidence>
<sequence length="397" mass="46785">MEVESNFDPGHFKPGRFYGLQSQPAVEYYSEIGSYEDPEILGQVWERRLDDAHDFVRSVEAGDRIYKLEDLSYTMVQIKEGREQVELVDIKGNRLRAANLTIRDHDREKTNPGKFIQLVPWQFKIRLAQSWKRRDIREYIPEKRQMDCFVRTEEDFRGGSQYKDLLSRLREERSTRNLDDRIQITKIVCFALGSPVRMDIGLPQEPRILRQHVLAMALREEFGASACYTQDPEYSTTDKNILSQKGMRVVEDPDGFREIDNDSLVFFINPNTDIWAIMADNCRPAIIICYPEVPNGRLPAYDRGALGAVVNLEDHGKYKAWIEKYNPELQYQKRVRYMAHREYDQVILTDIPGGILPEHDVNHPILKHRLIMYVRKPETRWDPETWRKREWLEEFTG</sequence>
<dbReference type="InterPro" id="IPR012942">
    <property type="entry name" value="SRR1-like"/>
</dbReference>
<dbReference type="EMBL" id="JAJSPL020000077">
    <property type="protein sequence ID" value="KAK7728880.1"/>
    <property type="molecule type" value="Genomic_DNA"/>
</dbReference>
<protein>
    <recommendedName>
        <fullName evidence="1">SRR1-like domain-containing protein</fullName>
    </recommendedName>
</protein>
<feature type="domain" description="SRR1-like" evidence="1">
    <location>
        <begin position="180"/>
        <end position="289"/>
    </location>
</feature>
<dbReference type="PANTHER" id="PTHR42080">
    <property type="entry name" value="SRR1 DOMAIN-CONTAINING PROTEIN"/>
    <property type="match status" value="1"/>
</dbReference>
<evidence type="ECO:0000313" key="2">
    <source>
        <dbReference type="EMBL" id="KAK7728880.1"/>
    </source>
</evidence>
<accession>A0AAN9TWU5</accession>